<comment type="catalytic activity">
    <reaction evidence="5">
        <text>adenylyl-molybdopterin + molybdate = Mo-molybdopterin + AMP + H(+)</text>
        <dbReference type="Rhea" id="RHEA:35047"/>
        <dbReference type="ChEBI" id="CHEBI:15378"/>
        <dbReference type="ChEBI" id="CHEBI:36264"/>
        <dbReference type="ChEBI" id="CHEBI:62727"/>
        <dbReference type="ChEBI" id="CHEBI:71302"/>
        <dbReference type="ChEBI" id="CHEBI:456215"/>
        <dbReference type="EC" id="2.10.1.1"/>
    </reaction>
</comment>
<dbReference type="Pfam" id="PF03454">
    <property type="entry name" value="MoeA_C"/>
    <property type="match status" value="1"/>
</dbReference>
<comment type="pathway">
    <text evidence="2 6">Cofactor biosynthesis; molybdopterin biosynthesis.</text>
</comment>
<dbReference type="HOGENOM" id="CLU_010186_7_1_0"/>
<dbReference type="InterPro" id="IPR005110">
    <property type="entry name" value="MoeA_linker/N"/>
</dbReference>
<dbReference type="EC" id="2.10.1.1" evidence="6"/>
<dbReference type="AlphaFoldDB" id="E3H9H5"/>
<reference evidence="8 9" key="1">
    <citation type="journal article" date="2010" name="Stand. Genomic Sci.">
        <title>Complete genome sequence of Ilyobacter polytropus type strain (CuHbu1).</title>
        <authorList>
            <person name="Sikorski J."/>
            <person name="Chertkov O."/>
            <person name="Lapidus A."/>
            <person name="Nolan M."/>
            <person name="Lucas S."/>
            <person name="Del Rio T.G."/>
            <person name="Tice H."/>
            <person name="Cheng J.F."/>
            <person name="Tapia R."/>
            <person name="Han C."/>
            <person name="Goodwin L."/>
            <person name="Pitluck S."/>
            <person name="Liolios K."/>
            <person name="Ivanova N."/>
            <person name="Mavromatis K."/>
            <person name="Mikhailova N."/>
            <person name="Pati A."/>
            <person name="Chen A."/>
            <person name="Palaniappan K."/>
            <person name="Land M."/>
            <person name="Hauser L."/>
            <person name="Chang Y.J."/>
            <person name="Jeffries C.D."/>
            <person name="Brambilla E."/>
            <person name="Yasawong M."/>
            <person name="Rohde M."/>
            <person name="Pukall R."/>
            <person name="Spring S."/>
            <person name="Goker M."/>
            <person name="Woyke T."/>
            <person name="Bristow J."/>
            <person name="Eisen J.A."/>
            <person name="Markowitz V."/>
            <person name="Hugenholtz P."/>
            <person name="Kyrpides N.C."/>
            <person name="Klenk H.P."/>
        </authorList>
    </citation>
    <scope>NUCLEOTIDE SEQUENCE [LARGE SCALE GENOMIC DNA]</scope>
    <source>
        <strain evidence="9">ATCC 51220 / DSM 2926 / LMG 16218 / CuHBu1</strain>
    </source>
</reference>
<dbReference type="InterPro" id="IPR005111">
    <property type="entry name" value="MoeA_C_domain_IV"/>
</dbReference>
<dbReference type="Gene3D" id="3.90.105.10">
    <property type="entry name" value="Molybdopterin biosynthesis moea protein, domain 2"/>
    <property type="match status" value="1"/>
</dbReference>
<comment type="function">
    <text evidence="1 6">Catalyzes the insertion of molybdate into adenylated molybdopterin with the concomitant release of AMP.</text>
</comment>
<evidence type="ECO:0000256" key="3">
    <source>
        <dbReference type="ARBA" id="ARBA00010763"/>
    </source>
</evidence>
<dbReference type="Gene3D" id="2.40.340.10">
    <property type="entry name" value="MoeA, C-terminal, domain IV"/>
    <property type="match status" value="1"/>
</dbReference>
<dbReference type="STRING" id="572544.Ilyop_1303"/>
<dbReference type="SUPFAM" id="SSF53218">
    <property type="entry name" value="Molybdenum cofactor biosynthesis proteins"/>
    <property type="match status" value="1"/>
</dbReference>
<keyword evidence="6" id="KW-0808">Transferase</keyword>
<accession>E3H9H5</accession>
<dbReference type="InterPro" id="IPR001453">
    <property type="entry name" value="MoaB/Mog_dom"/>
</dbReference>
<dbReference type="CDD" id="cd00887">
    <property type="entry name" value="MoeA"/>
    <property type="match status" value="1"/>
</dbReference>
<organism evidence="8 9">
    <name type="scientific">Ilyobacter polytropus (strain ATCC 51220 / DSM 2926 / LMG 16218 / CuHBu1)</name>
    <dbReference type="NCBI Taxonomy" id="572544"/>
    <lineage>
        <taxon>Bacteria</taxon>
        <taxon>Fusobacteriati</taxon>
        <taxon>Fusobacteriota</taxon>
        <taxon>Fusobacteriia</taxon>
        <taxon>Fusobacteriales</taxon>
        <taxon>Fusobacteriaceae</taxon>
        <taxon>Ilyobacter</taxon>
    </lineage>
</organism>
<dbReference type="InterPro" id="IPR036135">
    <property type="entry name" value="MoeA_linker/N_sf"/>
</dbReference>
<comment type="similarity">
    <text evidence="3 6">Belongs to the MoeA family.</text>
</comment>
<evidence type="ECO:0000313" key="9">
    <source>
        <dbReference type="Proteomes" id="UP000006875"/>
    </source>
</evidence>
<dbReference type="UniPathway" id="UPA00344"/>
<gene>
    <name evidence="8" type="ordered locus">Ilyop_1303</name>
</gene>
<keyword evidence="6" id="KW-0460">Magnesium</keyword>
<dbReference type="SMART" id="SM00852">
    <property type="entry name" value="MoCF_biosynth"/>
    <property type="match status" value="1"/>
</dbReference>
<dbReference type="NCBIfam" id="TIGR00177">
    <property type="entry name" value="molyb_syn"/>
    <property type="match status" value="1"/>
</dbReference>
<dbReference type="SUPFAM" id="SSF63882">
    <property type="entry name" value="MoeA N-terminal region -like"/>
    <property type="match status" value="1"/>
</dbReference>
<sequence>MDFFKVTSLEESKKIIRKQFIEIFSKKEIVPLSESIGRYSASKIVSRDSVPSFDKSTVDGYAVKAESTHGASDSIPSMLNLKGEAEMGKENTYTIDSSETVYVPTGGMIPCGADAVVMIEYSEVLGDEIFLNTSVAKGENIIYRGEDLEKNDILLESGKKIRPQNIGTFAAGGITEVEVSVNPSFYIISTGDEVKSLGSELKPGEIIDINSYTLEALVNEWGSKLKGRTLVGDNLELLKNEIKKGIEVSDILILSGGSSVGSKDYTCRAIKELGGEIMVHGMSIKPGKPTIIGGVHGKLVIGLPGHPVSALMVFKALLEDFLNKDKGKSYRMILKKEIHSTPGRTTYQPVVIDGEYAVPLHGKSGVISLLNKAFGYTIIPSDKEGFNSGDIVDVWAF</sequence>
<dbReference type="GO" id="GO:0061599">
    <property type="term" value="F:molybdopterin molybdotransferase activity"/>
    <property type="evidence" value="ECO:0007669"/>
    <property type="project" value="UniProtKB-UniRule"/>
</dbReference>
<evidence type="ECO:0000256" key="2">
    <source>
        <dbReference type="ARBA" id="ARBA00005046"/>
    </source>
</evidence>
<evidence type="ECO:0000259" key="7">
    <source>
        <dbReference type="SMART" id="SM00852"/>
    </source>
</evidence>
<evidence type="ECO:0000256" key="5">
    <source>
        <dbReference type="ARBA" id="ARBA00047317"/>
    </source>
</evidence>
<dbReference type="EMBL" id="CP002281">
    <property type="protein sequence ID" value="ADO83084.1"/>
    <property type="molecule type" value="Genomic_DNA"/>
</dbReference>
<dbReference type="RefSeq" id="WP_013387751.1">
    <property type="nucleotide sequence ID" value="NC_014632.1"/>
</dbReference>
<protein>
    <recommendedName>
        <fullName evidence="6">Molybdopterin molybdenumtransferase</fullName>
        <ecNumber evidence="6">2.10.1.1</ecNumber>
    </recommendedName>
</protein>
<keyword evidence="4 6" id="KW-0501">Molybdenum cofactor biosynthesis</keyword>
<dbReference type="Pfam" id="PF00994">
    <property type="entry name" value="MoCF_biosynth"/>
    <property type="match status" value="1"/>
</dbReference>
<comment type="cofactor">
    <cofactor evidence="6">
        <name>Mg(2+)</name>
        <dbReference type="ChEBI" id="CHEBI:18420"/>
    </cofactor>
</comment>
<dbReference type="Gene3D" id="2.170.190.11">
    <property type="entry name" value="Molybdopterin biosynthesis moea protein, domain 3"/>
    <property type="match status" value="1"/>
</dbReference>
<dbReference type="OrthoDB" id="9804758at2"/>
<dbReference type="GO" id="GO:0046872">
    <property type="term" value="F:metal ion binding"/>
    <property type="evidence" value="ECO:0007669"/>
    <property type="project" value="UniProtKB-UniRule"/>
</dbReference>
<keyword evidence="9" id="KW-1185">Reference proteome</keyword>
<dbReference type="PANTHER" id="PTHR10192">
    <property type="entry name" value="MOLYBDOPTERIN BIOSYNTHESIS PROTEIN"/>
    <property type="match status" value="1"/>
</dbReference>
<dbReference type="Pfam" id="PF03453">
    <property type="entry name" value="MoeA_N"/>
    <property type="match status" value="1"/>
</dbReference>
<dbReference type="SUPFAM" id="SSF63867">
    <property type="entry name" value="MoeA C-terminal domain-like"/>
    <property type="match status" value="1"/>
</dbReference>
<evidence type="ECO:0000256" key="6">
    <source>
        <dbReference type="RuleBase" id="RU365090"/>
    </source>
</evidence>
<keyword evidence="6" id="KW-0500">Molybdenum</keyword>
<dbReference type="eggNOG" id="COG0303">
    <property type="taxonomic scope" value="Bacteria"/>
</dbReference>
<proteinExistence type="inferred from homology"/>
<dbReference type="InterPro" id="IPR036688">
    <property type="entry name" value="MoeA_C_domain_IV_sf"/>
</dbReference>
<dbReference type="GO" id="GO:0005829">
    <property type="term" value="C:cytosol"/>
    <property type="evidence" value="ECO:0007669"/>
    <property type="project" value="TreeGrafter"/>
</dbReference>
<dbReference type="KEGG" id="ipo:Ilyop_1303"/>
<dbReference type="Proteomes" id="UP000006875">
    <property type="component" value="Chromosome"/>
</dbReference>
<dbReference type="InterPro" id="IPR038987">
    <property type="entry name" value="MoeA-like"/>
</dbReference>
<dbReference type="GO" id="GO:0006777">
    <property type="term" value="P:Mo-molybdopterin cofactor biosynthetic process"/>
    <property type="evidence" value="ECO:0007669"/>
    <property type="project" value="UniProtKB-UniRule"/>
</dbReference>
<dbReference type="InterPro" id="IPR036425">
    <property type="entry name" value="MoaB/Mog-like_dom_sf"/>
</dbReference>
<dbReference type="Gene3D" id="3.40.980.10">
    <property type="entry name" value="MoaB/Mog-like domain"/>
    <property type="match status" value="1"/>
</dbReference>
<dbReference type="PANTHER" id="PTHR10192:SF5">
    <property type="entry name" value="GEPHYRIN"/>
    <property type="match status" value="1"/>
</dbReference>
<evidence type="ECO:0000256" key="1">
    <source>
        <dbReference type="ARBA" id="ARBA00002901"/>
    </source>
</evidence>
<feature type="domain" description="MoaB/Mog" evidence="7">
    <location>
        <begin position="186"/>
        <end position="324"/>
    </location>
</feature>
<evidence type="ECO:0000256" key="4">
    <source>
        <dbReference type="ARBA" id="ARBA00023150"/>
    </source>
</evidence>
<evidence type="ECO:0000313" key="8">
    <source>
        <dbReference type="EMBL" id="ADO83084.1"/>
    </source>
</evidence>
<name>E3H9H5_ILYPC</name>
<keyword evidence="6" id="KW-0479">Metal-binding</keyword>